<evidence type="ECO:0000256" key="14">
    <source>
        <dbReference type="ARBA" id="ARBA00023316"/>
    </source>
</evidence>
<dbReference type="Gene3D" id="3.40.710.10">
    <property type="entry name" value="DD-peptidase/beta-lactamase superfamily"/>
    <property type="match status" value="1"/>
</dbReference>
<feature type="domain" description="Glycosyl transferase family 51" evidence="19">
    <location>
        <begin position="61"/>
        <end position="236"/>
    </location>
</feature>
<evidence type="ECO:0000313" key="20">
    <source>
        <dbReference type="EMBL" id="KKQ91379.1"/>
    </source>
</evidence>
<evidence type="ECO:0000259" key="18">
    <source>
        <dbReference type="Pfam" id="PF00905"/>
    </source>
</evidence>
<evidence type="ECO:0000256" key="15">
    <source>
        <dbReference type="ARBA" id="ARBA00034000"/>
    </source>
</evidence>
<evidence type="ECO:0000259" key="19">
    <source>
        <dbReference type="Pfam" id="PF00912"/>
    </source>
</evidence>
<evidence type="ECO:0000313" key="21">
    <source>
        <dbReference type="Proteomes" id="UP000034706"/>
    </source>
</evidence>
<dbReference type="GO" id="GO:0005886">
    <property type="term" value="C:plasma membrane"/>
    <property type="evidence" value="ECO:0007669"/>
    <property type="project" value="UniProtKB-SubCell"/>
</dbReference>
<evidence type="ECO:0000256" key="11">
    <source>
        <dbReference type="ARBA" id="ARBA00022984"/>
    </source>
</evidence>
<dbReference type="GO" id="GO:0008360">
    <property type="term" value="P:regulation of cell shape"/>
    <property type="evidence" value="ECO:0007669"/>
    <property type="project" value="UniProtKB-KW"/>
</dbReference>
<evidence type="ECO:0000256" key="8">
    <source>
        <dbReference type="ARBA" id="ARBA00022679"/>
    </source>
</evidence>
<dbReference type="GO" id="GO:0030288">
    <property type="term" value="C:outer membrane-bounded periplasmic space"/>
    <property type="evidence" value="ECO:0007669"/>
    <property type="project" value="TreeGrafter"/>
</dbReference>
<dbReference type="InterPro" id="IPR012338">
    <property type="entry name" value="Beta-lactam/transpept-like"/>
</dbReference>
<evidence type="ECO:0000256" key="9">
    <source>
        <dbReference type="ARBA" id="ARBA00022801"/>
    </source>
</evidence>
<dbReference type="GO" id="GO:0006508">
    <property type="term" value="P:proteolysis"/>
    <property type="evidence" value="ECO:0007669"/>
    <property type="project" value="UniProtKB-KW"/>
</dbReference>
<dbReference type="InterPro" id="IPR036950">
    <property type="entry name" value="PBP_transglycosylase"/>
</dbReference>
<dbReference type="InterPro" id="IPR023346">
    <property type="entry name" value="Lysozyme-like_dom_sf"/>
</dbReference>
<keyword evidence="17" id="KW-0812">Transmembrane</keyword>
<dbReference type="EMBL" id="LBVT01000016">
    <property type="protein sequence ID" value="KKQ91379.1"/>
    <property type="molecule type" value="Genomic_DNA"/>
</dbReference>
<accession>A0A0G0NZU0</accession>
<dbReference type="Gene3D" id="1.10.3810.10">
    <property type="entry name" value="Biosynthetic peptidoglycan transglycosylase-like"/>
    <property type="match status" value="1"/>
</dbReference>
<evidence type="ECO:0000256" key="4">
    <source>
        <dbReference type="ARBA" id="ARBA00022475"/>
    </source>
</evidence>
<protein>
    <submittedName>
        <fullName evidence="20">Penicillin-binding protein, 1A family</fullName>
    </submittedName>
</protein>
<dbReference type="PATRIC" id="fig|1618611.3.peg.210"/>
<dbReference type="PANTHER" id="PTHR32282:SF11">
    <property type="entry name" value="PENICILLIN-BINDING PROTEIN 1B"/>
    <property type="match status" value="1"/>
</dbReference>
<dbReference type="PANTHER" id="PTHR32282">
    <property type="entry name" value="BINDING PROTEIN TRANSPEPTIDASE, PUTATIVE-RELATED"/>
    <property type="match status" value="1"/>
</dbReference>
<dbReference type="SUPFAM" id="SSF56601">
    <property type="entry name" value="beta-lactamase/transpeptidase-like"/>
    <property type="match status" value="1"/>
</dbReference>
<keyword evidence="12 17" id="KW-0472">Membrane</keyword>
<evidence type="ECO:0000256" key="13">
    <source>
        <dbReference type="ARBA" id="ARBA00023268"/>
    </source>
</evidence>
<keyword evidence="17" id="KW-1133">Transmembrane helix</keyword>
<keyword evidence="11" id="KW-0573">Peptidoglycan synthesis</keyword>
<dbReference type="GO" id="GO:0009002">
    <property type="term" value="F:serine-type D-Ala-D-Ala carboxypeptidase activity"/>
    <property type="evidence" value="ECO:0007669"/>
    <property type="project" value="UniProtKB-EC"/>
</dbReference>
<dbReference type="InterPro" id="IPR001460">
    <property type="entry name" value="PCN-bd_Tpept"/>
</dbReference>
<dbReference type="NCBIfam" id="TIGR02074">
    <property type="entry name" value="PBP_1a_fam"/>
    <property type="match status" value="1"/>
</dbReference>
<evidence type="ECO:0000256" key="16">
    <source>
        <dbReference type="ARBA" id="ARBA00049902"/>
    </source>
</evidence>
<dbReference type="Pfam" id="PF00905">
    <property type="entry name" value="Transpeptidase"/>
    <property type="match status" value="1"/>
</dbReference>
<evidence type="ECO:0000256" key="10">
    <source>
        <dbReference type="ARBA" id="ARBA00022960"/>
    </source>
</evidence>
<sequence>MKKYYKVLSHIALWSILFVFIVITLLIAAFFYYSRYLPDPNAWQERKVIQSTKIYDRENKTLLYEIHGEEKRTIVAYSDISQIVKNATIVAEDAEFYNHSGINFRGILRAILADIRDKKILEGGSSITQQLIKNAYLSPERTLSRKIKELILAITLEKKYSKDEILNFYLNQIPYGSNSYGIEAAAQTYFNKPAKELNLAEAVYLAALPKAPSYYSPYGSHGNELKARANYILGRLYDLKYISKKNYDEAEKTTVDFADQKSDIIAPHFVMFVREYLNEKYGENFVEKSGLKVTTTLDLNLQNIAERVVKEGAERNEIYNAKNAALTAIDPKTGQILAMVGSKNYNDDPEPEGCEPGKNCEFDPNVNIATRLRQPGSAFKPFVYATAITNGYTPQTVVWDIPTEFNPLCSWNGIAESGVDQETCYKPKNYDGRFRGPVTLKQALANSLNVPSVKVLYLAGINNAINTAENMGITTLKDRSRYGLSLALGAAEVKLLDMVSAFGVFSQDGIRREPVSIIKVEDGSGRILEEYREQNQRVIEEQSAREINDILSDNNARAPMFGLYSPLSLGLIPAAAKTGTTQDPNDETKARDAWIIGYTPSLVAGVWVGNNNNAPIEKGGAGVAAAGPIWRSFMTAALKDKPIETFNKPNPIISEKPILNGQYQISVKLKINKNNGLLATEKTPPELIEEKTFTEIHEILWWLDKNNPQGPTLEDPEFDSQFKNWELSLQNWLLNNYGTSYYNKLPKDYDR</sequence>
<keyword evidence="7" id="KW-0328">Glycosyltransferase</keyword>
<comment type="catalytic activity">
    <reaction evidence="15">
        <text>Preferential cleavage: (Ac)2-L-Lys-D-Ala-|-D-Ala. Also transpeptidation of peptidyl-alanyl moieties that are N-acyl substituents of D-alanine.</text>
        <dbReference type="EC" id="3.4.16.4"/>
    </reaction>
</comment>
<dbReference type="AlphaFoldDB" id="A0A0G0NZU0"/>
<feature type="transmembrane region" description="Helical" evidence="17">
    <location>
        <begin position="12"/>
        <end position="33"/>
    </location>
</feature>
<keyword evidence="6" id="KW-0645">Protease</keyword>
<evidence type="ECO:0000256" key="6">
    <source>
        <dbReference type="ARBA" id="ARBA00022670"/>
    </source>
</evidence>
<proteinExistence type="inferred from homology"/>
<dbReference type="GO" id="GO:0008658">
    <property type="term" value="F:penicillin binding"/>
    <property type="evidence" value="ECO:0007669"/>
    <property type="project" value="InterPro"/>
</dbReference>
<comment type="subcellular location">
    <subcellularLocation>
        <location evidence="1">Cell membrane</location>
    </subcellularLocation>
</comment>
<gene>
    <name evidence="20" type="ORF">UT16_C0016G0002</name>
</gene>
<comment type="similarity">
    <text evidence="2">In the C-terminal section; belongs to the transpeptidase family.</text>
</comment>
<dbReference type="GO" id="GO:0071555">
    <property type="term" value="P:cell wall organization"/>
    <property type="evidence" value="ECO:0007669"/>
    <property type="project" value="UniProtKB-KW"/>
</dbReference>
<evidence type="ECO:0000256" key="2">
    <source>
        <dbReference type="ARBA" id="ARBA00007090"/>
    </source>
</evidence>
<dbReference type="Proteomes" id="UP000034706">
    <property type="component" value="Unassembled WGS sequence"/>
</dbReference>
<dbReference type="Pfam" id="PF00912">
    <property type="entry name" value="Transgly"/>
    <property type="match status" value="1"/>
</dbReference>
<dbReference type="InterPro" id="IPR001264">
    <property type="entry name" value="Glyco_trans_51"/>
</dbReference>
<keyword evidence="14" id="KW-0961">Cell wall biogenesis/degradation</keyword>
<dbReference type="GO" id="GO:0008955">
    <property type="term" value="F:peptidoglycan glycosyltransferase activity"/>
    <property type="evidence" value="ECO:0007669"/>
    <property type="project" value="UniProtKB-EC"/>
</dbReference>
<evidence type="ECO:0000256" key="12">
    <source>
        <dbReference type="ARBA" id="ARBA00023136"/>
    </source>
</evidence>
<organism evidence="20 21">
    <name type="scientific">Candidatus Azambacteria bacterium GW2011_GWA2_39_10</name>
    <dbReference type="NCBI Taxonomy" id="1618611"/>
    <lineage>
        <taxon>Bacteria</taxon>
        <taxon>Candidatus Azamiibacteriota</taxon>
    </lineage>
</organism>
<keyword evidence="8" id="KW-0808">Transferase</keyword>
<feature type="domain" description="Penicillin-binding protein transpeptidase" evidence="18">
    <location>
        <begin position="326"/>
        <end position="634"/>
    </location>
</feature>
<comment type="similarity">
    <text evidence="3">In the N-terminal section; belongs to the glycosyltransferase 51 family.</text>
</comment>
<name>A0A0G0NZU0_9BACT</name>
<evidence type="ECO:0000256" key="3">
    <source>
        <dbReference type="ARBA" id="ARBA00007739"/>
    </source>
</evidence>
<keyword evidence="13" id="KW-0511">Multifunctional enzyme</keyword>
<evidence type="ECO:0000256" key="5">
    <source>
        <dbReference type="ARBA" id="ARBA00022645"/>
    </source>
</evidence>
<dbReference type="FunFam" id="1.10.3810.10:FF:000001">
    <property type="entry name" value="Penicillin-binding protein 1A"/>
    <property type="match status" value="1"/>
</dbReference>
<comment type="caution">
    <text evidence="20">The sequence shown here is derived from an EMBL/GenBank/DDBJ whole genome shotgun (WGS) entry which is preliminary data.</text>
</comment>
<keyword evidence="4" id="KW-1003">Cell membrane</keyword>
<evidence type="ECO:0000256" key="17">
    <source>
        <dbReference type="SAM" id="Phobius"/>
    </source>
</evidence>
<keyword evidence="9" id="KW-0378">Hydrolase</keyword>
<reference evidence="20 21" key="1">
    <citation type="journal article" date="2015" name="Nature">
        <title>rRNA introns, odd ribosomes, and small enigmatic genomes across a large radiation of phyla.</title>
        <authorList>
            <person name="Brown C.T."/>
            <person name="Hug L.A."/>
            <person name="Thomas B.C."/>
            <person name="Sharon I."/>
            <person name="Castelle C.J."/>
            <person name="Singh A."/>
            <person name="Wilkins M.J."/>
            <person name="Williams K.H."/>
            <person name="Banfield J.F."/>
        </authorList>
    </citation>
    <scope>NUCLEOTIDE SEQUENCE [LARGE SCALE GENOMIC DNA]</scope>
</reference>
<comment type="catalytic activity">
    <reaction evidence="16">
        <text>[GlcNAc-(1-&gt;4)-Mur2Ac(oyl-L-Ala-gamma-D-Glu-L-Lys-D-Ala-D-Ala)](n)-di-trans,octa-cis-undecaprenyl diphosphate + beta-D-GlcNAc-(1-&gt;4)-Mur2Ac(oyl-L-Ala-gamma-D-Glu-L-Lys-D-Ala-D-Ala)-di-trans,octa-cis-undecaprenyl diphosphate = [GlcNAc-(1-&gt;4)-Mur2Ac(oyl-L-Ala-gamma-D-Glu-L-Lys-D-Ala-D-Ala)](n+1)-di-trans,octa-cis-undecaprenyl diphosphate + di-trans,octa-cis-undecaprenyl diphosphate + H(+)</text>
        <dbReference type="Rhea" id="RHEA:23708"/>
        <dbReference type="Rhea" id="RHEA-COMP:9602"/>
        <dbReference type="Rhea" id="RHEA-COMP:9603"/>
        <dbReference type="ChEBI" id="CHEBI:15378"/>
        <dbReference type="ChEBI" id="CHEBI:58405"/>
        <dbReference type="ChEBI" id="CHEBI:60033"/>
        <dbReference type="ChEBI" id="CHEBI:78435"/>
        <dbReference type="EC" id="2.4.99.28"/>
    </reaction>
</comment>
<keyword evidence="5" id="KW-0121">Carboxypeptidase</keyword>
<keyword evidence="10" id="KW-0133">Cell shape</keyword>
<dbReference type="GO" id="GO:0009252">
    <property type="term" value="P:peptidoglycan biosynthetic process"/>
    <property type="evidence" value="ECO:0007669"/>
    <property type="project" value="UniProtKB-KW"/>
</dbReference>
<dbReference type="SUPFAM" id="SSF53955">
    <property type="entry name" value="Lysozyme-like"/>
    <property type="match status" value="1"/>
</dbReference>
<dbReference type="InterPro" id="IPR050396">
    <property type="entry name" value="Glycosyltr_51/Transpeptidase"/>
</dbReference>
<evidence type="ECO:0000256" key="7">
    <source>
        <dbReference type="ARBA" id="ARBA00022676"/>
    </source>
</evidence>
<evidence type="ECO:0000256" key="1">
    <source>
        <dbReference type="ARBA" id="ARBA00004236"/>
    </source>
</evidence>